<comment type="caution">
    <text evidence="3">The sequence shown here is derived from an EMBL/GenBank/DDBJ whole genome shotgun (WGS) entry which is preliminary data.</text>
</comment>
<keyword evidence="4" id="KW-1185">Reference proteome</keyword>
<dbReference type="Proteomes" id="UP000646523">
    <property type="component" value="Unassembled WGS sequence"/>
</dbReference>
<accession>A0A918DKA8</accession>
<evidence type="ECO:0000256" key="1">
    <source>
        <dbReference type="ARBA" id="ARBA00006525"/>
    </source>
</evidence>
<dbReference type="Gene3D" id="3.40.50.450">
    <property type="match status" value="1"/>
</dbReference>
<gene>
    <name evidence="3" type="ORF">GCM10012289_34430</name>
</gene>
<dbReference type="PANTHER" id="PTHR43022">
    <property type="entry name" value="PROTEIN SMF"/>
    <property type="match status" value="1"/>
</dbReference>
<evidence type="ECO:0000313" key="3">
    <source>
        <dbReference type="EMBL" id="GGO70615.1"/>
    </source>
</evidence>
<sequence length="418" mass="42844">MSGAEIEARAALMRAADVGDTTMGRLVACRGAAGAVEAIAAGALPADFVADEGRQERSPDLGQRLGVWQARLTAADPAADLAAGERAGARLIVPGSPEWPTQLDQLGAGRPLGLWLHGSADLRFSCLRSVSVVGARAASPYGAHVAAEFGVGLGEAGWTVVSGGAFGIDGAAHRGALASESPTVVVLACGVDIVYPSAHHSLFAAVREQGVIISECPPGVHPTRARFLIRNRLIAALSRGTVVVEAALRSGALNTASHALTLNRHLAAVPGPVTSETSAGCHRLLRERKATCVTTPEEMIDLVGVIGGDLAPHPRCPAVPRDRLNEATRKVLDAIPSRGGAGPASIALAAGLSLDTTLSSLGGLAAAGYIERVEKGWRLRRAVPTAYRKADTLPDPVDSSGADAFGEVALFPISSPEA</sequence>
<dbReference type="SUPFAM" id="SSF102405">
    <property type="entry name" value="MCP/YpsA-like"/>
    <property type="match status" value="1"/>
</dbReference>
<organism evidence="3 4">
    <name type="scientific">Nonomuraea cavernae</name>
    <dbReference type="NCBI Taxonomy" id="2045107"/>
    <lineage>
        <taxon>Bacteria</taxon>
        <taxon>Bacillati</taxon>
        <taxon>Actinomycetota</taxon>
        <taxon>Actinomycetes</taxon>
        <taxon>Streptosporangiales</taxon>
        <taxon>Streptosporangiaceae</taxon>
        <taxon>Nonomuraea</taxon>
    </lineage>
</organism>
<dbReference type="InterPro" id="IPR057666">
    <property type="entry name" value="DrpA_SLOG"/>
</dbReference>
<name>A0A918DKA8_9ACTN</name>
<dbReference type="InterPro" id="IPR003488">
    <property type="entry name" value="DprA"/>
</dbReference>
<dbReference type="EMBL" id="BMNH01000009">
    <property type="protein sequence ID" value="GGO70615.1"/>
    <property type="molecule type" value="Genomic_DNA"/>
</dbReference>
<evidence type="ECO:0000259" key="2">
    <source>
        <dbReference type="Pfam" id="PF02481"/>
    </source>
</evidence>
<proteinExistence type="inferred from homology"/>
<dbReference type="GO" id="GO:0009294">
    <property type="term" value="P:DNA-mediated transformation"/>
    <property type="evidence" value="ECO:0007669"/>
    <property type="project" value="InterPro"/>
</dbReference>
<evidence type="ECO:0000313" key="4">
    <source>
        <dbReference type="Proteomes" id="UP000646523"/>
    </source>
</evidence>
<dbReference type="RefSeq" id="WP_189125119.1">
    <property type="nucleotide sequence ID" value="NZ_BMNH01000009.1"/>
</dbReference>
<reference evidence="3" key="2">
    <citation type="submission" date="2020-09" db="EMBL/GenBank/DDBJ databases">
        <authorList>
            <person name="Sun Q."/>
            <person name="Zhou Y."/>
        </authorList>
    </citation>
    <scope>NUCLEOTIDE SEQUENCE</scope>
    <source>
        <strain evidence="3">CGMCC 4.7368</strain>
    </source>
</reference>
<feature type="domain" description="Smf/DprA SLOG" evidence="2">
    <location>
        <begin position="91"/>
        <end position="302"/>
    </location>
</feature>
<protein>
    <recommendedName>
        <fullName evidence="2">Smf/DprA SLOG domain-containing protein</fullName>
    </recommendedName>
</protein>
<reference evidence="3" key="1">
    <citation type="journal article" date="2014" name="Int. J. Syst. Evol. Microbiol.">
        <title>Complete genome sequence of Corynebacterium casei LMG S-19264T (=DSM 44701T), isolated from a smear-ripened cheese.</title>
        <authorList>
            <consortium name="US DOE Joint Genome Institute (JGI-PGF)"/>
            <person name="Walter F."/>
            <person name="Albersmeier A."/>
            <person name="Kalinowski J."/>
            <person name="Ruckert C."/>
        </authorList>
    </citation>
    <scope>NUCLEOTIDE SEQUENCE</scope>
    <source>
        <strain evidence="3">CGMCC 4.7368</strain>
    </source>
</reference>
<dbReference type="PANTHER" id="PTHR43022:SF1">
    <property type="entry name" value="PROTEIN SMF"/>
    <property type="match status" value="1"/>
</dbReference>
<dbReference type="NCBIfam" id="TIGR00732">
    <property type="entry name" value="dprA"/>
    <property type="match status" value="1"/>
</dbReference>
<dbReference type="AlphaFoldDB" id="A0A918DKA8"/>
<dbReference type="Pfam" id="PF02481">
    <property type="entry name" value="DNA_processg_A"/>
    <property type="match status" value="1"/>
</dbReference>
<comment type="similarity">
    <text evidence="1">Belongs to the DprA/Smf family.</text>
</comment>